<keyword evidence="3" id="KW-1185">Reference proteome</keyword>
<dbReference type="AlphaFoldDB" id="A0A543CTN2"/>
<dbReference type="PRINTS" id="PR00038">
    <property type="entry name" value="HTHLUXR"/>
</dbReference>
<dbReference type="Proteomes" id="UP000316096">
    <property type="component" value="Unassembled WGS sequence"/>
</dbReference>
<dbReference type="GO" id="GO:0006355">
    <property type="term" value="P:regulation of DNA-templated transcription"/>
    <property type="evidence" value="ECO:0007669"/>
    <property type="project" value="InterPro"/>
</dbReference>
<evidence type="ECO:0000259" key="1">
    <source>
        <dbReference type="PROSITE" id="PS50043"/>
    </source>
</evidence>
<organism evidence="2 3">
    <name type="scientific">Actinoallomurus bryophytorum</name>
    <dbReference type="NCBI Taxonomy" id="1490222"/>
    <lineage>
        <taxon>Bacteria</taxon>
        <taxon>Bacillati</taxon>
        <taxon>Actinomycetota</taxon>
        <taxon>Actinomycetes</taxon>
        <taxon>Streptosporangiales</taxon>
        <taxon>Thermomonosporaceae</taxon>
        <taxon>Actinoallomurus</taxon>
    </lineage>
</organism>
<protein>
    <submittedName>
        <fullName evidence="2">DNA-binding NarL/FixJ family response regulator</fullName>
    </submittedName>
</protein>
<accession>A0A543CTN2</accession>
<dbReference type="Gene3D" id="3.40.50.2300">
    <property type="match status" value="1"/>
</dbReference>
<evidence type="ECO:0000313" key="3">
    <source>
        <dbReference type="Proteomes" id="UP000316096"/>
    </source>
</evidence>
<keyword evidence="2" id="KW-0238">DNA-binding</keyword>
<dbReference type="RefSeq" id="WP_141960007.1">
    <property type="nucleotide sequence ID" value="NZ_VFOZ01000001.1"/>
</dbReference>
<gene>
    <name evidence="2" type="ORF">FB559_6168</name>
</gene>
<dbReference type="Pfam" id="PF00196">
    <property type="entry name" value="GerE"/>
    <property type="match status" value="1"/>
</dbReference>
<dbReference type="InterPro" id="IPR016032">
    <property type="entry name" value="Sig_transdc_resp-reg_C-effctor"/>
</dbReference>
<dbReference type="EMBL" id="VFOZ01000001">
    <property type="protein sequence ID" value="TQM00455.1"/>
    <property type="molecule type" value="Genomic_DNA"/>
</dbReference>
<dbReference type="GO" id="GO:0003677">
    <property type="term" value="F:DNA binding"/>
    <property type="evidence" value="ECO:0007669"/>
    <property type="project" value="UniProtKB-KW"/>
</dbReference>
<dbReference type="InterPro" id="IPR051015">
    <property type="entry name" value="EvgA-like"/>
</dbReference>
<evidence type="ECO:0000313" key="2">
    <source>
        <dbReference type="EMBL" id="TQM00455.1"/>
    </source>
</evidence>
<dbReference type="OrthoDB" id="4309410at2"/>
<proteinExistence type="predicted"/>
<dbReference type="PANTHER" id="PTHR45566:SF1">
    <property type="entry name" value="HTH-TYPE TRANSCRIPTIONAL REGULATOR YHJB-RELATED"/>
    <property type="match status" value="1"/>
</dbReference>
<feature type="domain" description="HTH luxR-type" evidence="1">
    <location>
        <begin position="139"/>
        <end position="204"/>
    </location>
</feature>
<dbReference type="PROSITE" id="PS50043">
    <property type="entry name" value="HTH_LUXR_2"/>
    <property type="match status" value="1"/>
</dbReference>
<comment type="caution">
    <text evidence="2">The sequence shown here is derived from an EMBL/GenBank/DDBJ whole genome shotgun (WGS) entry which is preliminary data.</text>
</comment>
<sequence>MSQVTVRIVARDPIISIGLTTILGKHPQITPVQEPGDMPAQVVLFTAGTLLPSAMQQLHEMAKLQLPVVLLANSFREASLLTLIECGVVAFLDRKSTTNEDLTEAVIAAAAGEGVMPKATLGRLMSLVQQMQTDVLAPMGINAAGLSPREVDVLRLVADGADTSEIAKELAYSESTVKHVLYELTTRLKLRNRTHAVAFALRAGVL</sequence>
<dbReference type="InterPro" id="IPR000792">
    <property type="entry name" value="Tscrpt_reg_LuxR_C"/>
</dbReference>
<name>A0A543CTN2_9ACTN</name>
<dbReference type="SMART" id="SM00421">
    <property type="entry name" value="HTH_LUXR"/>
    <property type="match status" value="1"/>
</dbReference>
<reference evidence="2 3" key="1">
    <citation type="submission" date="2019-06" db="EMBL/GenBank/DDBJ databases">
        <title>Sequencing the genomes of 1000 actinobacteria strains.</title>
        <authorList>
            <person name="Klenk H.-P."/>
        </authorList>
    </citation>
    <scope>NUCLEOTIDE SEQUENCE [LARGE SCALE GENOMIC DNA]</scope>
    <source>
        <strain evidence="2 3">DSM 102200</strain>
    </source>
</reference>
<dbReference type="SUPFAM" id="SSF46894">
    <property type="entry name" value="C-terminal effector domain of the bipartite response regulators"/>
    <property type="match status" value="1"/>
</dbReference>
<dbReference type="CDD" id="cd06170">
    <property type="entry name" value="LuxR_C_like"/>
    <property type="match status" value="1"/>
</dbReference>
<dbReference type="PANTHER" id="PTHR45566">
    <property type="entry name" value="HTH-TYPE TRANSCRIPTIONAL REGULATOR YHJB-RELATED"/>
    <property type="match status" value="1"/>
</dbReference>